<organism evidence="1">
    <name type="scientific">uncultured Caudovirales phage</name>
    <dbReference type="NCBI Taxonomy" id="2100421"/>
    <lineage>
        <taxon>Viruses</taxon>
        <taxon>Duplodnaviria</taxon>
        <taxon>Heunggongvirae</taxon>
        <taxon>Uroviricota</taxon>
        <taxon>Caudoviricetes</taxon>
        <taxon>Peduoviridae</taxon>
        <taxon>Maltschvirus</taxon>
        <taxon>Maltschvirus maltsch</taxon>
    </lineage>
</organism>
<name>A0A6J5RQ46_9CAUD</name>
<sequence length="78" mass="8508">MTAPQNEITATIKVGGREVSTAILPCVPRHGEAILLECAVYIIDDVQYVWPNSGDSSIHVYLKCHLGIVSRTLTKGEK</sequence>
<evidence type="ECO:0000313" key="1">
    <source>
        <dbReference type="EMBL" id="CAB4195771.1"/>
    </source>
</evidence>
<reference evidence="1" key="1">
    <citation type="submission" date="2020-05" db="EMBL/GenBank/DDBJ databases">
        <authorList>
            <person name="Chiriac C."/>
            <person name="Salcher M."/>
            <person name="Ghai R."/>
            <person name="Kavagutti S V."/>
        </authorList>
    </citation>
    <scope>NUCLEOTIDE SEQUENCE</scope>
</reference>
<gene>
    <name evidence="1" type="ORF">UFOVP1299_33</name>
</gene>
<proteinExistence type="predicted"/>
<accession>A0A6J5RQ46</accession>
<protein>
    <submittedName>
        <fullName evidence="1">Uncharacterized protein</fullName>
    </submittedName>
</protein>
<dbReference type="EMBL" id="LR797246">
    <property type="protein sequence ID" value="CAB4195771.1"/>
    <property type="molecule type" value="Genomic_DNA"/>
</dbReference>